<dbReference type="Pfam" id="PF07690">
    <property type="entry name" value="MFS_1"/>
    <property type="match status" value="1"/>
</dbReference>
<evidence type="ECO:0000256" key="9">
    <source>
        <dbReference type="ARBA" id="ARBA00037295"/>
    </source>
</evidence>
<dbReference type="InterPro" id="IPR011701">
    <property type="entry name" value="MFS"/>
</dbReference>
<evidence type="ECO:0000256" key="3">
    <source>
        <dbReference type="ARBA" id="ARBA00022448"/>
    </source>
</evidence>
<evidence type="ECO:0000256" key="4">
    <source>
        <dbReference type="ARBA" id="ARBA00022475"/>
    </source>
</evidence>
<comment type="similarity">
    <text evidence="2">Belongs to the major facilitator superfamily. Metabolite:H+ Symporter (MHS) family (TC 2.A.1.6) family.</text>
</comment>
<dbReference type="GO" id="GO:0005886">
    <property type="term" value="C:plasma membrane"/>
    <property type="evidence" value="ECO:0007669"/>
    <property type="project" value="UniProtKB-SubCell"/>
</dbReference>
<dbReference type="PANTHER" id="PTHR43528:SF1">
    <property type="entry name" value="ALPHA-KETOGLUTARATE PERMEASE"/>
    <property type="match status" value="1"/>
</dbReference>
<feature type="transmembrane region" description="Helical" evidence="12">
    <location>
        <begin position="58"/>
        <end position="77"/>
    </location>
</feature>
<evidence type="ECO:0000256" key="8">
    <source>
        <dbReference type="ARBA" id="ARBA00023136"/>
    </source>
</evidence>
<keyword evidence="5 12" id="KW-0812">Transmembrane</keyword>
<evidence type="ECO:0000256" key="5">
    <source>
        <dbReference type="ARBA" id="ARBA00022692"/>
    </source>
</evidence>
<dbReference type="InterPro" id="IPR051084">
    <property type="entry name" value="H+-coupled_symporters"/>
</dbReference>
<feature type="transmembrane region" description="Helical" evidence="12">
    <location>
        <begin position="279"/>
        <end position="297"/>
    </location>
</feature>
<feature type="transmembrane region" description="Helical" evidence="12">
    <location>
        <begin position="400"/>
        <end position="418"/>
    </location>
</feature>
<dbReference type="GO" id="GO:0015293">
    <property type="term" value="F:symporter activity"/>
    <property type="evidence" value="ECO:0007669"/>
    <property type="project" value="UniProtKB-KW"/>
</dbReference>
<evidence type="ECO:0000256" key="6">
    <source>
        <dbReference type="ARBA" id="ARBA00022847"/>
    </source>
</evidence>
<evidence type="ECO:0000256" key="10">
    <source>
        <dbReference type="ARBA" id="ARBA00039918"/>
    </source>
</evidence>
<dbReference type="Proteomes" id="UP000572051">
    <property type="component" value="Unassembled WGS sequence"/>
</dbReference>
<accession>A0A7Z0EJU1</accession>
<comment type="caution">
    <text evidence="14">The sequence shown here is derived from an EMBL/GenBank/DDBJ whole genome shotgun (WGS) entry which is preliminary data.</text>
</comment>
<comment type="function">
    <text evidence="9">May be a proton symporter involved in the uptake of osmolytes such as proline and glycine betaine.</text>
</comment>
<evidence type="ECO:0000259" key="13">
    <source>
        <dbReference type="PROSITE" id="PS50850"/>
    </source>
</evidence>
<dbReference type="InterPro" id="IPR036259">
    <property type="entry name" value="MFS_trans_sf"/>
</dbReference>
<dbReference type="PROSITE" id="PS50850">
    <property type="entry name" value="MFS"/>
    <property type="match status" value="1"/>
</dbReference>
<feature type="domain" description="Major facilitator superfamily (MFS) profile" evidence="13">
    <location>
        <begin position="17"/>
        <end position="425"/>
    </location>
</feature>
<reference evidence="14 15" key="1">
    <citation type="submission" date="2020-07" db="EMBL/GenBank/DDBJ databases">
        <title>Sequencing the genomes of 1000 actinobacteria strains.</title>
        <authorList>
            <person name="Klenk H.-P."/>
        </authorList>
    </citation>
    <scope>NUCLEOTIDE SEQUENCE [LARGE SCALE GENOMIC DNA]</scope>
    <source>
        <strain evidence="14 15">DSM 44442</strain>
    </source>
</reference>
<evidence type="ECO:0000256" key="12">
    <source>
        <dbReference type="SAM" id="Phobius"/>
    </source>
</evidence>
<sequence length="448" mass="48083">MTSETSARVDRKDLRRSVFAGSVGVFVHWFDWAVYAYLATTMAQVFFPEQDGTTGLLSVFAVFAVAFFVRPLGSVLFGHLGDRFGRKATLSIVIISMAAGTLMLGLLPTYESVGIVAPILLVVARVIQGLAAGGEFGSAAAFLAEFSPPRRRGFGCSWIEFGSVGGFLCASFAVWALHASFAPEVVLDWAWRLPFLLTIPLAAVGLYIRLRIEDTPEYRALEDMNNVPSQPVVEVFRSNGKQFLQTVGIETFMNSTFYIVLVYLITYQEEIVGVPADRAALLSAAASVVAMGVIPLSGLVSDRVGRKPVLYAAAALMIVGAVPLFLLMQVNTSWSAFAATFGLAVILAVILGTHASAVAELFPTRTRQSGLSMAYSVAGAFFAGTLPYLMTWLISLTGSSMVPAFTMIVIGVIGAVTLRTMPETNGSNLLHESDRAQRRAAVAPEPRP</sequence>
<dbReference type="EMBL" id="JACCFS010000001">
    <property type="protein sequence ID" value="NYJ32530.1"/>
    <property type="molecule type" value="Genomic_DNA"/>
</dbReference>
<feature type="transmembrane region" description="Helical" evidence="12">
    <location>
        <begin position="156"/>
        <end position="177"/>
    </location>
</feature>
<feature type="transmembrane region" description="Helical" evidence="12">
    <location>
        <begin position="247"/>
        <end position="267"/>
    </location>
</feature>
<dbReference type="RefSeq" id="WP_179820397.1">
    <property type="nucleotide sequence ID" value="NZ_JACCFS010000001.1"/>
</dbReference>
<protein>
    <recommendedName>
        <fullName evidence="10">Putative proline/betaine transporter</fullName>
    </recommendedName>
</protein>
<feature type="transmembrane region" description="Helical" evidence="12">
    <location>
        <begin position="18"/>
        <end position="38"/>
    </location>
</feature>
<keyword evidence="4" id="KW-1003">Cell membrane</keyword>
<gene>
    <name evidence="14" type="ORF">HNR10_000411</name>
</gene>
<evidence type="ECO:0000256" key="7">
    <source>
        <dbReference type="ARBA" id="ARBA00022989"/>
    </source>
</evidence>
<dbReference type="InterPro" id="IPR005829">
    <property type="entry name" value="Sugar_transporter_CS"/>
</dbReference>
<keyword evidence="7 12" id="KW-1133">Transmembrane helix</keyword>
<dbReference type="PANTHER" id="PTHR43528">
    <property type="entry name" value="ALPHA-KETOGLUTARATE PERMEASE"/>
    <property type="match status" value="1"/>
</dbReference>
<dbReference type="SUPFAM" id="SSF103473">
    <property type="entry name" value="MFS general substrate transporter"/>
    <property type="match status" value="1"/>
</dbReference>
<feature type="transmembrane region" description="Helical" evidence="12">
    <location>
        <begin position="334"/>
        <end position="362"/>
    </location>
</feature>
<keyword evidence="8 12" id="KW-0472">Membrane</keyword>
<feature type="transmembrane region" description="Helical" evidence="12">
    <location>
        <begin position="189"/>
        <end position="210"/>
    </location>
</feature>
<evidence type="ECO:0000313" key="15">
    <source>
        <dbReference type="Proteomes" id="UP000572051"/>
    </source>
</evidence>
<evidence type="ECO:0000313" key="14">
    <source>
        <dbReference type="EMBL" id="NYJ32530.1"/>
    </source>
</evidence>
<feature type="transmembrane region" description="Helical" evidence="12">
    <location>
        <begin position="119"/>
        <end position="144"/>
    </location>
</feature>
<dbReference type="InterPro" id="IPR020846">
    <property type="entry name" value="MFS_dom"/>
</dbReference>
<keyword evidence="3" id="KW-0813">Transport</keyword>
<evidence type="ECO:0000256" key="1">
    <source>
        <dbReference type="ARBA" id="ARBA00004651"/>
    </source>
</evidence>
<proteinExistence type="inferred from homology"/>
<evidence type="ECO:0000256" key="11">
    <source>
        <dbReference type="SAM" id="MobiDB-lite"/>
    </source>
</evidence>
<dbReference type="FunFam" id="1.20.1250.20:FF:000001">
    <property type="entry name" value="Dicarboxylate MFS transporter"/>
    <property type="match status" value="1"/>
</dbReference>
<feature type="transmembrane region" description="Helical" evidence="12">
    <location>
        <begin position="89"/>
        <end position="107"/>
    </location>
</feature>
<dbReference type="PROSITE" id="PS00217">
    <property type="entry name" value="SUGAR_TRANSPORT_2"/>
    <property type="match status" value="1"/>
</dbReference>
<feature type="transmembrane region" description="Helical" evidence="12">
    <location>
        <begin position="374"/>
        <end position="394"/>
    </location>
</feature>
<feature type="transmembrane region" description="Helical" evidence="12">
    <location>
        <begin position="309"/>
        <end position="328"/>
    </location>
</feature>
<dbReference type="PROSITE" id="PS00216">
    <property type="entry name" value="SUGAR_TRANSPORT_1"/>
    <property type="match status" value="1"/>
</dbReference>
<dbReference type="AlphaFoldDB" id="A0A7Z0EJU1"/>
<evidence type="ECO:0000256" key="2">
    <source>
        <dbReference type="ARBA" id="ARBA00008240"/>
    </source>
</evidence>
<comment type="subcellular location">
    <subcellularLocation>
        <location evidence="1">Cell membrane</location>
        <topology evidence="1">Multi-pass membrane protein</topology>
    </subcellularLocation>
</comment>
<name>A0A7Z0EJU1_9ACTN</name>
<organism evidence="14 15">
    <name type="scientific">Nocardiopsis aegyptia</name>
    <dbReference type="NCBI Taxonomy" id="220378"/>
    <lineage>
        <taxon>Bacteria</taxon>
        <taxon>Bacillati</taxon>
        <taxon>Actinomycetota</taxon>
        <taxon>Actinomycetes</taxon>
        <taxon>Streptosporangiales</taxon>
        <taxon>Nocardiopsidaceae</taxon>
        <taxon>Nocardiopsis</taxon>
    </lineage>
</organism>
<keyword evidence="6" id="KW-0769">Symport</keyword>
<keyword evidence="15" id="KW-1185">Reference proteome</keyword>
<feature type="region of interest" description="Disordered" evidence="11">
    <location>
        <begin position="426"/>
        <end position="448"/>
    </location>
</feature>
<dbReference type="Gene3D" id="1.20.1250.20">
    <property type="entry name" value="MFS general substrate transporter like domains"/>
    <property type="match status" value="2"/>
</dbReference>